<keyword evidence="1" id="KW-0812">Transmembrane</keyword>
<dbReference type="InterPro" id="IPR019287">
    <property type="entry name" value="Hday_junct_resolvase-rel_dom"/>
</dbReference>
<evidence type="ECO:0000259" key="2">
    <source>
        <dbReference type="Pfam" id="PF10107"/>
    </source>
</evidence>
<keyword evidence="1" id="KW-1133">Transmembrane helix</keyword>
<evidence type="ECO:0000256" key="1">
    <source>
        <dbReference type="SAM" id="Phobius"/>
    </source>
</evidence>
<dbReference type="KEGG" id="oyw:OdinLCB4_006395"/>
<reference evidence="3" key="2">
    <citation type="journal article" date="2022" name="Nat. Microbiol.">
        <title>A closed Candidatus Odinarchaeum chromosome exposes Asgard archaeal viruses.</title>
        <authorList>
            <person name="Tamarit D."/>
            <person name="Caceres E.F."/>
            <person name="Krupovic M."/>
            <person name="Nijland R."/>
            <person name="Eme L."/>
            <person name="Robinson N.P."/>
            <person name="Ettema T.J.G."/>
        </authorList>
    </citation>
    <scope>NUCLEOTIDE SEQUENCE</scope>
    <source>
        <strain evidence="3">LCB_4</strain>
    </source>
</reference>
<dbReference type="EMBL" id="CP091871">
    <property type="protein sequence ID" value="WEU40096.1"/>
    <property type="molecule type" value="Genomic_DNA"/>
</dbReference>
<accession>A0AAF0D1U1</accession>
<keyword evidence="1" id="KW-0472">Membrane</keyword>
<feature type="transmembrane region" description="Helical" evidence="1">
    <location>
        <begin position="6"/>
        <end position="24"/>
    </location>
</feature>
<keyword evidence="3" id="KW-0255">Endonuclease</keyword>
<reference evidence="3" key="1">
    <citation type="journal article" date="2017" name="Nature">
        <title>Asgard archaea illuminate the origin of eukaryotic cellular complexity.</title>
        <authorList>
            <person name="Zaremba-Niedzwiedzka K."/>
            <person name="Caceres E.F."/>
            <person name="Saw J.H."/>
            <person name="Backstrom D."/>
            <person name="Juzokaite L."/>
            <person name="Vancaester E."/>
            <person name="Seitz K.W."/>
            <person name="Anantharaman K."/>
            <person name="Starnawski P."/>
            <person name="Kjeldsen K.U."/>
            <person name="Scott M.B."/>
            <person name="Nunoura T."/>
            <person name="Banfield J.F."/>
            <person name="Schramm A."/>
            <person name="Baker B.J."/>
            <person name="Spang A."/>
            <person name="Ettema T.J.G."/>
        </authorList>
    </citation>
    <scope>NUCLEOTIDE SEQUENCE</scope>
    <source>
        <strain evidence="3">LCB_4</strain>
    </source>
</reference>
<dbReference type="AlphaFoldDB" id="A0AAF0D1U1"/>
<dbReference type="Pfam" id="PF10107">
    <property type="entry name" value="Endonuc_Holl"/>
    <property type="match status" value="1"/>
</dbReference>
<proteinExistence type="predicted"/>
<protein>
    <submittedName>
        <fullName evidence="3">Endonuclease</fullName>
    </submittedName>
</protein>
<dbReference type="GO" id="GO:0004519">
    <property type="term" value="F:endonuclease activity"/>
    <property type="evidence" value="ECO:0007669"/>
    <property type="project" value="UniProtKB-KW"/>
</dbReference>
<keyword evidence="3" id="KW-0378">Hydrolase</keyword>
<evidence type="ECO:0000313" key="4">
    <source>
        <dbReference type="Proteomes" id="UP000186851"/>
    </source>
</evidence>
<keyword evidence="3" id="KW-0540">Nuclease</keyword>
<dbReference type="Proteomes" id="UP000186851">
    <property type="component" value="Chromosome"/>
</dbReference>
<organism evidence="3 4">
    <name type="scientific">Odinarchaeota yellowstonii (strain LCB_4)</name>
    <dbReference type="NCBI Taxonomy" id="1841599"/>
    <lineage>
        <taxon>Archaea</taxon>
        <taxon>Promethearchaeati</taxon>
        <taxon>Candidatus Odinarchaeota</taxon>
        <taxon>Candidatus Odinarchaeia</taxon>
        <taxon>Candidatus Odinarchaeales</taxon>
        <taxon>Candidatus Odinarchaeaceae</taxon>
        <taxon>Candidatus Odinarchaeum</taxon>
    </lineage>
</organism>
<gene>
    <name evidence="3" type="ORF">OdinLCB4_006395</name>
</gene>
<sequence>MIDVLIIILAIITMVLTLTCYILVKQNRRLAKEIREMETQQRSLSTVYGRISEQWFPLMKDYPYNPQNFRFIGSPVDGIQFEDDKIIFCEFKVHKSQLNESEKRVRELVKNRKVDWEEFHFNI</sequence>
<name>A0AAF0D1U1_ODILC</name>
<feature type="domain" description="Holliday junction resolvase-related" evidence="2">
    <location>
        <begin position="29"/>
        <end position="120"/>
    </location>
</feature>
<evidence type="ECO:0000313" key="3">
    <source>
        <dbReference type="EMBL" id="WEU40096.1"/>
    </source>
</evidence>